<dbReference type="SUPFAM" id="SSF74788">
    <property type="entry name" value="Cullin repeat-like"/>
    <property type="match status" value="1"/>
</dbReference>
<evidence type="ECO:0000256" key="3">
    <source>
        <dbReference type="RuleBase" id="RU365026"/>
    </source>
</evidence>
<dbReference type="Proteomes" id="UP001140949">
    <property type="component" value="Unassembled WGS sequence"/>
</dbReference>
<feature type="region of interest" description="Disordered" evidence="4">
    <location>
        <begin position="197"/>
        <end position="252"/>
    </location>
</feature>
<dbReference type="PANTHER" id="PTHR12542">
    <property type="entry name" value="EXOCYST COMPLEX PROTEIN EXO70"/>
    <property type="match status" value="1"/>
</dbReference>
<keyword evidence="2 3" id="KW-0813">Transport</keyword>
<dbReference type="PANTHER" id="PTHR12542:SF142">
    <property type="entry name" value="EXOCYST SUBUNIT EXO70 FAMILY PROTEIN"/>
    <property type="match status" value="1"/>
</dbReference>
<dbReference type="AlphaFoldDB" id="A0AAX6E0Y1"/>
<dbReference type="GO" id="GO:0000145">
    <property type="term" value="C:exocyst"/>
    <property type="evidence" value="ECO:0007669"/>
    <property type="project" value="InterPro"/>
</dbReference>
<dbReference type="Pfam" id="PF20669">
    <property type="entry name" value="Exo70_N"/>
    <property type="match status" value="1"/>
</dbReference>
<evidence type="ECO:0000259" key="5">
    <source>
        <dbReference type="Pfam" id="PF03081"/>
    </source>
</evidence>
<keyword evidence="3" id="KW-0653">Protein transport</keyword>
<evidence type="ECO:0000256" key="1">
    <source>
        <dbReference type="ARBA" id="ARBA00006756"/>
    </source>
</evidence>
<feature type="region of interest" description="Disordered" evidence="4">
    <location>
        <begin position="84"/>
        <end position="109"/>
    </location>
</feature>
<evidence type="ECO:0000256" key="2">
    <source>
        <dbReference type="ARBA" id="ARBA00022448"/>
    </source>
</evidence>
<reference evidence="6" key="2">
    <citation type="submission" date="2023-04" db="EMBL/GenBank/DDBJ databases">
        <authorList>
            <person name="Bruccoleri R.E."/>
            <person name="Oakeley E.J."/>
            <person name="Faust A.-M."/>
            <person name="Dessus-Babus S."/>
            <person name="Altorfer M."/>
            <person name="Burckhardt D."/>
            <person name="Oertli M."/>
            <person name="Naumann U."/>
            <person name="Petersen F."/>
            <person name="Wong J."/>
        </authorList>
    </citation>
    <scope>NUCLEOTIDE SEQUENCE</scope>
    <source>
        <strain evidence="6">GSM-AAB239-AS_SAM_17_03QT</strain>
        <tissue evidence="6">Leaf</tissue>
    </source>
</reference>
<feature type="compositionally biased region" description="Basic and acidic residues" evidence="4">
    <location>
        <begin position="88"/>
        <end position="105"/>
    </location>
</feature>
<proteinExistence type="inferred from homology"/>
<reference evidence="6" key="1">
    <citation type="journal article" date="2023" name="GigaByte">
        <title>Genome assembly of the bearded iris, Iris pallida Lam.</title>
        <authorList>
            <person name="Bruccoleri R.E."/>
            <person name="Oakeley E.J."/>
            <person name="Faust A.M.E."/>
            <person name="Altorfer M."/>
            <person name="Dessus-Babus S."/>
            <person name="Burckhardt D."/>
            <person name="Oertli M."/>
            <person name="Naumann U."/>
            <person name="Petersen F."/>
            <person name="Wong J."/>
        </authorList>
    </citation>
    <scope>NUCLEOTIDE SEQUENCE</scope>
    <source>
        <strain evidence="6">GSM-AAB239-AS_SAM_17_03QT</strain>
    </source>
</reference>
<dbReference type="EMBL" id="JANAVB010040817">
    <property type="protein sequence ID" value="KAJ6797631.1"/>
    <property type="molecule type" value="Genomic_DNA"/>
</dbReference>
<feature type="region of interest" description="Disordered" evidence="4">
    <location>
        <begin position="1"/>
        <end position="23"/>
    </location>
</feature>
<feature type="compositionally biased region" description="Acidic residues" evidence="4">
    <location>
        <begin position="215"/>
        <end position="230"/>
    </location>
</feature>
<gene>
    <name evidence="6" type="ORF">M6B38_215725</name>
</gene>
<comment type="function">
    <text evidence="3">Component of the exocyst complex.</text>
</comment>
<dbReference type="InterPro" id="IPR004140">
    <property type="entry name" value="Exo70"/>
</dbReference>
<feature type="domain" description="Exocyst complex subunit Exo70 C-terminal" evidence="5">
    <location>
        <begin position="333"/>
        <end position="694"/>
    </location>
</feature>
<sequence>MAASAKIDGQENPVSSSASIDGQDKVIATAQQIIKSLATDKSAAEDMLRILSGFDNRFSSINHLFPSSTSDAAADRVLIQEVDDDDDDHHPHHEGADHHGQHHLIEEEEDELSEIEIRLEEAERLISRWDSDSLLFESSADDRFDYLSAVDDAITIAADVSAPSDVRSKAEVLIQIAMARLEDEFRHLMIRNTSPLDAAGLHGSMRRTDSCENNEQAEEDLDDNSADNDDSSSSSHHHHQRQESTSIDEKTCRLSISEEQREIDLIHPEAVADLREIAERMIAAEYHKELCQVYSSVRRDTLDECLSVLGVDRMSIEEVQKIEWKILDDKMRKWIQALRVVVKVLLSGERRLCETIFALSEELIDECFTESSKGCVMQLLNFGDAIAIGRRSSEKLFRILDMYDVLLEVMPELKELFGSDFIIVEADDILVRLGEAVRGTINEFANAVQKETSRRALPSGDIHPLTRYVMNYVKLLVEYSGSLDSLLDDGDFDGNDDADSDESRSPLGCRLRLLISYLESNLEEKMKLYEDAALQFIFLMNNRLYIIQKVKGSDLGKFLGENWVRKRRGQIRQYHNSYLRASWTRALSFLKDDGMSGGGSGSGSGSGSIGGASRVTVKDRFKNFNLAFEEIYRTQTTWKVPDPQLREELRLSTSEKIIPAYRSFMGRFGNLLETARHANKYIKYTPEDLESHLLELFEGTTALSNHPRRKLSS</sequence>
<evidence type="ECO:0000313" key="7">
    <source>
        <dbReference type="Proteomes" id="UP001140949"/>
    </source>
</evidence>
<dbReference type="GO" id="GO:0015031">
    <property type="term" value="P:protein transport"/>
    <property type="evidence" value="ECO:0007669"/>
    <property type="project" value="UniProtKB-KW"/>
</dbReference>
<dbReference type="Pfam" id="PF03081">
    <property type="entry name" value="Exo70_C"/>
    <property type="match status" value="1"/>
</dbReference>
<protein>
    <recommendedName>
        <fullName evidence="3">Exocyst subunit Exo70 family protein</fullName>
    </recommendedName>
</protein>
<comment type="caution">
    <text evidence="6">The sequence shown here is derived from an EMBL/GenBank/DDBJ whole genome shotgun (WGS) entry which is preliminary data.</text>
</comment>
<keyword evidence="3" id="KW-0268">Exocytosis</keyword>
<keyword evidence="7" id="KW-1185">Reference proteome</keyword>
<evidence type="ECO:0000256" key="4">
    <source>
        <dbReference type="SAM" id="MobiDB-lite"/>
    </source>
</evidence>
<dbReference type="GO" id="GO:0005546">
    <property type="term" value="F:phosphatidylinositol-4,5-bisphosphate binding"/>
    <property type="evidence" value="ECO:0007669"/>
    <property type="project" value="InterPro"/>
</dbReference>
<name>A0AAX6E0Y1_IRIPA</name>
<evidence type="ECO:0000313" key="6">
    <source>
        <dbReference type="EMBL" id="KAJ6797631.1"/>
    </source>
</evidence>
<dbReference type="GO" id="GO:0006887">
    <property type="term" value="P:exocytosis"/>
    <property type="evidence" value="ECO:0007669"/>
    <property type="project" value="UniProtKB-KW"/>
</dbReference>
<accession>A0AAX6E0Y1</accession>
<comment type="similarity">
    <text evidence="1 3">Belongs to the EXO70 family.</text>
</comment>
<dbReference type="Gene3D" id="1.20.1280.170">
    <property type="entry name" value="Exocyst complex component Exo70"/>
    <property type="match status" value="1"/>
</dbReference>
<organism evidence="6 7">
    <name type="scientific">Iris pallida</name>
    <name type="common">Sweet iris</name>
    <dbReference type="NCBI Taxonomy" id="29817"/>
    <lineage>
        <taxon>Eukaryota</taxon>
        <taxon>Viridiplantae</taxon>
        <taxon>Streptophyta</taxon>
        <taxon>Embryophyta</taxon>
        <taxon>Tracheophyta</taxon>
        <taxon>Spermatophyta</taxon>
        <taxon>Magnoliopsida</taxon>
        <taxon>Liliopsida</taxon>
        <taxon>Asparagales</taxon>
        <taxon>Iridaceae</taxon>
        <taxon>Iridoideae</taxon>
        <taxon>Irideae</taxon>
        <taxon>Iris</taxon>
    </lineage>
</organism>
<dbReference type="InterPro" id="IPR016159">
    <property type="entry name" value="Cullin_repeat-like_dom_sf"/>
</dbReference>
<dbReference type="InterPro" id="IPR046364">
    <property type="entry name" value="Exo70_C"/>
</dbReference>